<keyword evidence="2" id="KW-1185">Reference proteome</keyword>
<sequence>MSWFMIMTILIVGVIESVEDKKGRHGSQLSEEEDGVASSSSILGFPEVLSAFWYIVNYTDGCMIYVQ</sequence>
<comment type="caution">
    <text evidence="1">The sequence shown here is derived from an EMBL/GenBank/DDBJ whole genome shotgun (WGS) entry which is preliminary data.</text>
</comment>
<reference evidence="1 2" key="1">
    <citation type="journal article" date="2022" name="Plant J.">
        <title>Chromosome-level genome of Camellia lanceoleosa provides a valuable resource for understanding genome evolution and self-incompatibility.</title>
        <authorList>
            <person name="Gong W."/>
            <person name="Xiao S."/>
            <person name="Wang L."/>
            <person name="Liao Z."/>
            <person name="Chang Y."/>
            <person name="Mo W."/>
            <person name="Hu G."/>
            <person name="Li W."/>
            <person name="Zhao G."/>
            <person name="Zhu H."/>
            <person name="Hu X."/>
            <person name="Ji K."/>
            <person name="Xiang X."/>
            <person name="Song Q."/>
            <person name="Yuan D."/>
            <person name="Jin S."/>
            <person name="Zhang L."/>
        </authorList>
    </citation>
    <scope>NUCLEOTIDE SEQUENCE [LARGE SCALE GENOMIC DNA]</scope>
    <source>
        <strain evidence="1">SQ_2022a</strain>
    </source>
</reference>
<evidence type="ECO:0000313" key="1">
    <source>
        <dbReference type="EMBL" id="KAI8005764.1"/>
    </source>
</evidence>
<evidence type="ECO:0000313" key="2">
    <source>
        <dbReference type="Proteomes" id="UP001060215"/>
    </source>
</evidence>
<gene>
    <name evidence="1" type="ORF">LOK49_LG07G01277</name>
</gene>
<name>A0ACC0GYF4_9ERIC</name>
<protein>
    <submittedName>
        <fullName evidence="1">Uncharacterized protein</fullName>
    </submittedName>
</protein>
<proteinExistence type="predicted"/>
<dbReference type="EMBL" id="CM045764">
    <property type="protein sequence ID" value="KAI8005764.1"/>
    <property type="molecule type" value="Genomic_DNA"/>
</dbReference>
<accession>A0ACC0GYF4</accession>
<organism evidence="1 2">
    <name type="scientific">Camellia lanceoleosa</name>
    <dbReference type="NCBI Taxonomy" id="1840588"/>
    <lineage>
        <taxon>Eukaryota</taxon>
        <taxon>Viridiplantae</taxon>
        <taxon>Streptophyta</taxon>
        <taxon>Embryophyta</taxon>
        <taxon>Tracheophyta</taxon>
        <taxon>Spermatophyta</taxon>
        <taxon>Magnoliopsida</taxon>
        <taxon>eudicotyledons</taxon>
        <taxon>Gunneridae</taxon>
        <taxon>Pentapetalae</taxon>
        <taxon>asterids</taxon>
        <taxon>Ericales</taxon>
        <taxon>Theaceae</taxon>
        <taxon>Camellia</taxon>
    </lineage>
</organism>
<dbReference type="Proteomes" id="UP001060215">
    <property type="component" value="Chromosome 7"/>
</dbReference>